<keyword evidence="14" id="KW-1185">Reference proteome</keyword>
<evidence type="ECO:0000256" key="6">
    <source>
        <dbReference type="ARBA" id="ARBA00022842"/>
    </source>
</evidence>
<keyword evidence="4 10" id="KW-0479">Metal-binding</keyword>
<evidence type="ECO:0000256" key="3">
    <source>
        <dbReference type="ARBA" id="ARBA00012633"/>
    </source>
</evidence>
<dbReference type="InterPro" id="IPR011009">
    <property type="entry name" value="Kinase-like_dom_sf"/>
</dbReference>
<evidence type="ECO:0000256" key="2">
    <source>
        <dbReference type="ARBA" id="ARBA00009759"/>
    </source>
</evidence>
<dbReference type="SUPFAM" id="SSF56112">
    <property type="entry name" value="Protein kinase-like (PK-like)"/>
    <property type="match status" value="1"/>
</dbReference>
<feature type="binding site" evidence="10">
    <location>
        <position position="123"/>
    </location>
    <ligand>
        <name>Mg(2+)</name>
        <dbReference type="ChEBI" id="CHEBI:18420"/>
        <label>1</label>
        <note>catalytic</note>
    </ligand>
</feature>
<dbReference type="EC" id="3.1.3.7" evidence="3"/>
<dbReference type="Pfam" id="PF02958">
    <property type="entry name" value="EcKL"/>
    <property type="match status" value="1"/>
</dbReference>
<evidence type="ECO:0000256" key="8">
    <source>
        <dbReference type="ARBA" id="ARBA00041815"/>
    </source>
</evidence>
<dbReference type="Gene3D" id="3.30.540.10">
    <property type="entry name" value="Fructose-1,6-Bisphosphatase, subunit A, domain 1"/>
    <property type="match status" value="1"/>
</dbReference>
<dbReference type="PANTHER" id="PTHR43028:SF5">
    <property type="entry name" value="3'(2'),5'-BISPHOSPHATE NUCLEOTIDASE 1"/>
    <property type="match status" value="1"/>
</dbReference>
<keyword evidence="6 10" id="KW-0460">Magnesium</keyword>
<feature type="binding site" evidence="10">
    <location>
        <position position="126"/>
    </location>
    <ligand>
        <name>Mg(2+)</name>
        <dbReference type="ChEBI" id="CHEBI:18420"/>
        <label>1</label>
        <note>catalytic</note>
    </ligand>
</feature>
<dbReference type="GO" id="GO:0046854">
    <property type="term" value="P:phosphatidylinositol phosphate biosynthetic process"/>
    <property type="evidence" value="ECO:0007669"/>
    <property type="project" value="InterPro"/>
</dbReference>
<gene>
    <name evidence="13" type="ORF">P43SY_004065</name>
</gene>
<keyword evidence="5" id="KW-0378">Hydrolase</keyword>
<dbReference type="InterPro" id="IPR004119">
    <property type="entry name" value="EcKL"/>
</dbReference>
<feature type="signal peptide" evidence="11">
    <location>
        <begin position="1"/>
        <end position="21"/>
    </location>
</feature>
<dbReference type="GO" id="GO:0046872">
    <property type="term" value="F:metal ion binding"/>
    <property type="evidence" value="ECO:0007669"/>
    <property type="project" value="UniProtKB-KW"/>
</dbReference>
<comment type="caution">
    <text evidence="13">The sequence shown here is derived from an EMBL/GenBank/DDBJ whole genome shotgun (WGS) entry which is preliminary data.</text>
</comment>
<evidence type="ECO:0000313" key="14">
    <source>
        <dbReference type="Proteomes" id="UP001209570"/>
    </source>
</evidence>
<dbReference type="Pfam" id="PF00459">
    <property type="entry name" value="Inositol_P"/>
    <property type="match status" value="1"/>
</dbReference>
<feature type="chain" id="PRO_5042024111" description="3'(2'),5'-bisphosphate nucleotidase 1" evidence="11">
    <location>
        <begin position="22"/>
        <end position="731"/>
    </location>
</feature>
<dbReference type="AlphaFoldDB" id="A0AAD5M0J3"/>
<evidence type="ECO:0000256" key="7">
    <source>
        <dbReference type="ARBA" id="ARBA00040342"/>
    </source>
</evidence>
<evidence type="ECO:0000256" key="5">
    <source>
        <dbReference type="ARBA" id="ARBA00022801"/>
    </source>
</evidence>
<organism evidence="13 14">
    <name type="scientific">Pythium insidiosum</name>
    <name type="common">Pythiosis disease agent</name>
    <dbReference type="NCBI Taxonomy" id="114742"/>
    <lineage>
        <taxon>Eukaryota</taxon>
        <taxon>Sar</taxon>
        <taxon>Stramenopiles</taxon>
        <taxon>Oomycota</taxon>
        <taxon>Peronosporomycetes</taxon>
        <taxon>Pythiales</taxon>
        <taxon>Pythiaceae</taxon>
        <taxon>Pythium</taxon>
    </lineage>
</organism>
<comment type="similarity">
    <text evidence="2">Belongs to the inositol monophosphatase superfamily.</text>
</comment>
<sequence>MTPPLTLRNLLAACVSAGCHAGAVIREVVGEDHDLQLVSKCADKYDPQTIADRRSQQRMIHALRHVWPHVRIVGEEGDLDHADEADRVLADLHALDGALPAAGADAELVDRELPAADVVVWIDPLDGTKKFAEKKFDEVSVLLGIALRERPIAGVMHLPFDSDGVTLWGGPGIGLFRSQHTATAATHERVQRPAPLYPARPLRATVSGTPCALVTEALRRLAPEHVQLGGATGTMVMSVVLGHSDAFFRFRNATKRWDICAVEPLLQALGGSLTDKRGRVYQYDPSDPRGDDYDNGFGLLATVSADAQRLVRDVMDSVDVLSTPDGRSLIAPAWLQCLPVFAAVGVSSCDVVPGTVRRGKQSVVATLRVGLREELPPGAGTSARHLFIKRFVKRELPPRSERQWARDFASYHNEAFVYQHLHSELSAHGISMIPPVAVVFDHGEAPRDCLVLLDDVLRGSHRRLLSLDCLGKEDAKTLLRFLAKLHAAPLADKRLLVLAETHLWPQGAWWTLAKRGVEELQHAPEVWRGVLAAFRGVLANEFAVAITPALEALGERMVAHAAYVSEQLFGETAAPKTLIHGDAKTANFFFDASTRQEVTAFDWQWSGLGLGALDVANLLNTSVAIDALDDGTETELLESYLFALRRELEQRGHPLEYSLHELRRHYQLATLEYARVLIANFWRDMTPETCAQDMHKTNWGLGYRSVPHVVRMIRKLDEGLRAVELERPAEQ</sequence>
<dbReference type="InterPro" id="IPR020550">
    <property type="entry name" value="Inositol_monophosphatase_CS"/>
</dbReference>
<evidence type="ECO:0000256" key="10">
    <source>
        <dbReference type="PIRSR" id="PIRSR600760-2"/>
    </source>
</evidence>
<dbReference type="InterPro" id="IPR015897">
    <property type="entry name" value="CHK_kinase-like"/>
</dbReference>
<accession>A0AAD5M0J3</accession>
<dbReference type="PROSITE" id="PS00630">
    <property type="entry name" value="IMP_2"/>
    <property type="match status" value="1"/>
</dbReference>
<name>A0AAD5M0J3_PYTIN</name>
<proteinExistence type="inferred from homology"/>
<evidence type="ECO:0000256" key="4">
    <source>
        <dbReference type="ARBA" id="ARBA00022723"/>
    </source>
</evidence>
<dbReference type="GO" id="GO:0008441">
    <property type="term" value="F:3'(2'),5'-bisphosphate nucleotidase activity"/>
    <property type="evidence" value="ECO:0007669"/>
    <property type="project" value="UniProtKB-EC"/>
</dbReference>
<comment type="cofactor">
    <cofactor evidence="1 10">
        <name>Mg(2+)</name>
        <dbReference type="ChEBI" id="CHEBI:18420"/>
    </cofactor>
</comment>
<dbReference type="InterPro" id="IPR000760">
    <property type="entry name" value="Inositol_monophosphatase-like"/>
</dbReference>
<dbReference type="InterPro" id="IPR050725">
    <property type="entry name" value="CysQ/Inositol_MonoPase"/>
</dbReference>
<feature type="binding site" evidence="10">
    <location>
        <position position="258"/>
    </location>
    <ligand>
        <name>Mg(2+)</name>
        <dbReference type="ChEBI" id="CHEBI:18420"/>
        <label>1</label>
        <note>catalytic</note>
    </ligand>
</feature>
<evidence type="ECO:0000313" key="13">
    <source>
        <dbReference type="EMBL" id="KAJ0398004.1"/>
    </source>
</evidence>
<dbReference type="FunFam" id="3.30.540.10:FF:000012">
    <property type="entry name" value="Blast:Putative inositol monophosphatase 3"/>
    <property type="match status" value="1"/>
</dbReference>
<feature type="domain" description="CHK kinase-like" evidence="12">
    <location>
        <begin position="451"/>
        <end position="650"/>
    </location>
</feature>
<keyword evidence="11" id="KW-0732">Signal</keyword>
<dbReference type="SUPFAM" id="SSF56655">
    <property type="entry name" value="Carbohydrate phosphatase"/>
    <property type="match status" value="1"/>
</dbReference>
<evidence type="ECO:0000256" key="1">
    <source>
        <dbReference type="ARBA" id="ARBA00001946"/>
    </source>
</evidence>
<dbReference type="GO" id="GO:0005737">
    <property type="term" value="C:cytoplasm"/>
    <property type="evidence" value="ECO:0007669"/>
    <property type="project" value="UniProtKB-ARBA"/>
</dbReference>
<feature type="binding site" evidence="10">
    <location>
        <position position="125"/>
    </location>
    <ligand>
        <name>Mg(2+)</name>
        <dbReference type="ChEBI" id="CHEBI:18420"/>
        <label>1</label>
        <note>catalytic</note>
    </ligand>
</feature>
<dbReference type="SMART" id="SM00587">
    <property type="entry name" value="CHK"/>
    <property type="match status" value="1"/>
</dbReference>
<evidence type="ECO:0000256" key="11">
    <source>
        <dbReference type="SAM" id="SignalP"/>
    </source>
</evidence>
<dbReference type="EMBL" id="JAKCXM010000231">
    <property type="protein sequence ID" value="KAJ0398004.1"/>
    <property type="molecule type" value="Genomic_DNA"/>
</dbReference>
<protein>
    <recommendedName>
        <fullName evidence="7">3'(2'),5'-bisphosphate nucleotidase 1</fullName>
        <ecNumber evidence="3">3.1.3.7</ecNumber>
    </recommendedName>
    <alternativeName>
        <fullName evidence="8">Bisphosphate 3'-nucleotidase 1</fullName>
    </alternativeName>
    <alternativeName>
        <fullName evidence="9">Inositol-polyphosphate 1-phosphatase</fullName>
    </alternativeName>
</protein>
<dbReference type="Gene3D" id="3.90.1200.10">
    <property type="match status" value="1"/>
</dbReference>
<evidence type="ECO:0000259" key="12">
    <source>
        <dbReference type="SMART" id="SM00587"/>
    </source>
</evidence>
<dbReference type="Gene3D" id="3.40.190.80">
    <property type="match status" value="1"/>
</dbReference>
<dbReference type="PANTHER" id="PTHR43028">
    <property type="entry name" value="3'(2'),5'-BISPHOSPHATE NUCLEOTIDASE 1"/>
    <property type="match status" value="1"/>
</dbReference>
<reference evidence="13" key="1">
    <citation type="submission" date="2021-12" db="EMBL/GenBank/DDBJ databases">
        <title>Prjna785345.</title>
        <authorList>
            <person name="Rujirawat T."/>
            <person name="Krajaejun T."/>
        </authorList>
    </citation>
    <scope>NUCLEOTIDE SEQUENCE</scope>
    <source>
        <strain evidence="13">Pi057C3</strain>
    </source>
</reference>
<dbReference type="Proteomes" id="UP001209570">
    <property type="component" value="Unassembled WGS sequence"/>
</dbReference>
<feature type="binding site" evidence="10">
    <location>
        <position position="75"/>
    </location>
    <ligand>
        <name>Mg(2+)</name>
        <dbReference type="ChEBI" id="CHEBI:18420"/>
        <label>1</label>
        <note>catalytic</note>
    </ligand>
</feature>
<evidence type="ECO:0000256" key="9">
    <source>
        <dbReference type="ARBA" id="ARBA00044554"/>
    </source>
</evidence>